<proteinExistence type="predicted"/>
<dbReference type="Proteomes" id="UP000885847">
    <property type="component" value="Unassembled WGS sequence"/>
</dbReference>
<dbReference type="EMBL" id="DQWE01000255">
    <property type="protein sequence ID" value="HDI83194.1"/>
    <property type="molecule type" value="Genomic_DNA"/>
</dbReference>
<evidence type="ECO:0000256" key="1">
    <source>
        <dbReference type="SAM" id="Phobius"/>
    </source>
</evidence>
<gene>
    <name evidence="2" type="ORF">ENF18_05335</name>
</gene>
<sequence>MDFYVEKRVERKKVKFTPFSMPLFRKDWLYFKREPMNLYLVGFSLLFPLIMFTGSRDPFAILIMGVAIAGMYVPMLTAGLYTIERKSCPLPLTFPQNPSGTLLTKTILPTLTFSLIALIISIPAIVIEPLTIILIAWFPLLYYSLSLFTLYLLLSRPSRDLTKKNILDLWEMLLMEFSTILIASMIYLAGGLYMSTLRGDEQKLLHLMSKNPVLFHALGIGLPTFAIIMLILLTGLFRGKIKRMGDRICG</sequence>
<comment type="caution">
    <text evidence="2">The sequence shown here is derived from an EMBL/GenBank/DDBJ whole genome shotgun (WGS) entry which is preliminary data.</text>
</comment>
<protein>
    <recommendedName>
        <fullName evidence="3">ABC-2 type transporter domain-containing protein</fullName>
    </recommendedName>
</protein>
<evidence type="ECO:0008006" key="3">
    <source>
        <dbReference type="Google" id="ProtNLM"/>
    </source>
</evidence>
<feature type="transmembrane region" description="Helical" evidence="1">
    <location>
        <begin position="102"/>
        <end position="126"/>
    </location>
</feature>
<evidence type="ECO:0000313" key="2">
    <source>
        <dbReference type="EMBL" id="HDI83194.1"/>
    </source>
</evidence>
<organism evidence="2">
    <name type="scientific">candidate division WOR-3 bacterium</name>
    <dbReference type="NCBI Taxonomy" id="2052148"/>
    <lineage>
        <taxon>Bacteria</taxon>
        <taxon>Bacteria division WOR-3</taxon>
    </lineage>
</organism>
<reference evidence="2" key="1">
    <citation type="journal article" date="2020" name="mSystems">
        <title>Genome- and Community-Level Interaction Insights into Carbon Utilization and Element Cycling Functions of Hydrothermarchaeota in Hydrothermal Sediment.</title>
        <authorList>
            <person name="Zhou Z."/>
            <person name="Liu Y."/>
            <person name="Xu W."/>
            <person name="Pan J."/>
            <person name="Luo Z.H."/>
            <person name="Li M."/>
        </authorList>
    </citation>
    <scope>NUCLEOTIDE SEQUENCE [LARGE SCALE GENOMIC DNA]</scope>
    <source>
        <strain evidence="2">HyVt-102</strain>
    </source>
</reference>
<feature type="transmembrane region" description="Helical" evidence="1">
    <location>
        <begin position="36"/>
        <end position="53"/>
    </location>
</feature>
<dbReference type="AlphaFoldDB" id="A0A7C0ZD57"/>
<keyword evidence="1" id="KW-0472">Membrane</keyword>
<feature type="transmembrane region" description="Helical" evidence="1">
    <location>
        <begin position="173"/>
        <end position="193"/>
    </location>
</feature>
<keyword evidence="1" id="KW-0812">Transmembrane</keyword>
<name>A0A7C0ZD57_UNCW3</name>
<feature type="transmembrane region" description="Helical" evidence="1">
    <location>
        <begin position="213"/>
        <end position="237"/>
    </location>
</feature>
<feature type="transmembrane region" description="Helical" evidence="1">
    <location>
        <begin position="59"/>
        <end position="81"/>
    </location>
</feature>
<keyword evidence="1" id="KW-1133">Transmembrane helix</keyword>
<accession>A0A7C0ZD57</accession>
<feature type="transmembrane region" description="Helical" evidence="1">
    <location>
        <begin position="132"/>
        <end position="153"/>
    </location>
</feature>